<gene>
    <name evidence="1" type="ORF">ACOC_LOCUS7668</name>
</gene>
<reference evidence="3" key="1">
    <citation type="submission" date="2017-02" db="UniProtKB">
        <authorList>
            <consortium name="WormBaseParasite"/>
        </authorList>
    </citation>
    <scope>IDENTIFICATION</scope>
</reference>
<dbReference type="OrthoDB" id="5788425at2759"/>
<keyword evidence="2" id="KW-1185">Reference proteome</keyword>
<dbReference type="EMBL" id="UYYA01004064">
    <property type="protein sequence ID" value="VDM59253.1"/>
    <property type="molecule type" value="Genomic_DNA"/>
</dbReference>
<protein>
    <submittedName>
        <fullName evidence="3">RNI-like superfamily protein</fullName>
    </submittedName>
</protein>
<dbReference type="WBParaSite" id="ACOC_0000766701-mRNA-1">
    <property type="protein sequence ID" value="ACOC_0000766701-mRNA-1"/>
    <property type="gene ID" value="ACOC_0000766701"/>
</dbReference>
<sequence>MALRVDVLKQGPNLTERRVDERLAQAITFCEEMCGKVDLKSLSLYSQNPHFPWRMGKESLKRLSSFQNLESLILENMVEADVLDDIKEAVDLRKLTSIRMRLDAKYQSGIEDILLLWRTLPVPWVIKSILFNSTITVDEFRTVATSQGVFDDTFTYTPFTGFCTHHPSDPNAKLQLDCYGAGVST</sequence>
<dbReference type="Proteomes" id="UP000267027">
    <property type="component" value="Unassembled WGS sequence"/>
</dbReference>
<name>A0A0R3PQL9_ANGCS</name>
<organism evidence="3">
    <name type="scientific">Angiostrongylus costaricensis</name>
    <name type="common">Nematode worm</name>
    <dbReference type="NCBI Taxonomy" id="334426"/>
    <lineage>
        <taxon>Eukaryota</taxon>
        <taxon>Metazoa</taxon>
        <taxon>Ecdysozoa</taxon>
        <taxon>Nematoda</taxon>
        <taxon>Chromadorea</taxon>
        <taxon>Rhabditida</taxon>
        <taxon>Rhabditina</taxon>
        <taxon>Rhabditomorpha</taxon>
        <taxon>Strongyloidea</taxon>
        <taxon>Metastrongylidae</taxon>
        <taxon>Angiostrongylus</taxon>
    </lineage>
</organism>
<reference evidence="1 2" key="2">
    <citation type="submission" date="2018-11" db="EMBL/GenBank/DDBJ databases">
        <authorList>
            <consortium name="Pathogen Informatics"/>
        </authorList>
    </citation>
    <scope>NUCLEOTIDE SEQUENCE [LARGE SCALE GENOMIC DNA]</scope>
    <source>
        <strain evidence="1 2">Costa Rica</strain>
    </source>
</reference>
<dbReference type="AlphaFoldDB" id="A0A0R3PQL9"/>
<evidence type="ECO:0000313" key="2">
    <source>
        <dbReference type="Proteomes" id="UP000267027"/>
    </source>
</evidence>
<accession>A0A0R3PQL9</accession>
<evidence type="ECO:0000313" key="3">
    <source>
        <dbReference type="WBParaSite" id="ACOC_0000766701-mRNA-1"/>
    </source>
</evidence>
<proteinExistence type="predicted"/>
<evidence type="ECO:0000313" key="1">
    <source>
        <dbReference type="EMBL" id="VDM59253.1"/>
    </source>
</evidence>